<dbReference type="STRING" id="930991.A0A0D0CX10"/>
<dbReference type="SUPFAM" id="SSF51735">
    <property type="entry name" value="NAD(P)-binding Rossmann-fold domains"/>
    <property type="match status" value="1"/>
</dbReference>
<reference evidence="5 6" key="1">
    <citation type="submission" date="2014-04" db="EMBL/GenBank/DDBJ databases">
        <authorList>
            <consortium name="DOE Joint Genome Institute"/>
            <person name="Kuo A."/>
            <person name="Kohler A."/>
            <person name="Jargeat P."/>
            <person name="Nagy L.G."/>
            <person name="Floudas D."/>
            <person name="Copeland A."/>
            <person name="Barry K.W."/>
            <person name="Cichocki N."/>
            <person name="Veneault-Fourrey C."/>
            <person name="LaButti K."/>
            <person name="Lindquist E.A."/>
            <person name="Lipzen A."/>
            <person name="Lundell T."/>
            <person name="Morin E."/>
            <person name="Murat C."/>
            <person name="Sun H."/>
            <person name="Tunlid A."/>
            <person name="Henrissat B."/>
            <person name="Grigoriev I.V."/>
            <person name="Hibbett D.S."/>
            <person name="Martin F."/>
            <person name="Nordberg H.P."/>
            <person name="Cantor M.N."/>
            <person name="Hua S.X."/>
        </authorList>
    </citation>
    <scope>NUCLEOTIDE SEQUENCE [LARGE SCALE GENOMIC DNA]</scope>
    <source>
        <strain evidence="5 6">Ve08.2h10</strain>
    </source>
</reference>
<evidence type="ECO:0000313" key="6">
    <source>
        <dbReference type="Proteomes" id="UP000054538"/>
    </source>
</evidence>
<reference evidence="6" key="2">
    <citation type="submission" date="2015-01" db="EMBL/GenBank/DDBJ databases">
        <title>Evolutionary Origins and Diversification of the Mycorrhizal Mutualists.</title>
        <authorList>
            <consortium name="DOE Joint Genome Institute"/>
            <consortium name="Mycorrhizal Genomics Consortium"/>
            <person name="Kohler A."/>
            <person name="Kuo A."/>
            <person name="Nagy L.G."/>
            <person name="Floudas D."/>
            <person name="Copeland A."/>
            <person name="Barry K.W."/>
            <person name="Cichocki N."/>
            <person name="Veneault-Fourrey C."/>
            <person name="LaButti K."/>
            <person name="Lindquist E.A."/>
            <person name="Lipzen A."/>
            <person name="Lundell T."/>
            <person name="Morin E."/>
            <person name="Murat C."/>
            <person name="Riley R."/>
            <person name="Ohm R."/>
            <person name="Sun H."/>
            <person name="Tunlid A."/>
            <person name="Henrissat B."/>
            <person name="Grigoriev I.V."/>
            <person name="Hibbett D.S."/>
            <person name="Martin F."/>
        </authorList>
    </citation>
    <scope>NUCLEOTIDE SEQUENCE [LARGE SCALE GENOMIC DNA]</scope>
    <source>
        <strain evidence="6">Ve08.2h10</strain>
    </source>
</reference>
<dbReference type="Pfam" id="PF23562">
    <property type="entry name" value="AMP-binding_C_3"/>
    <property type="match status" value="1"/>
</dbReference>
<evidence type="ECO:0000256" key="3">
    <source>
        <dbReference type="SAM" id="MobiDB-lite"/>
    </source>
</evidence>
<proteinExistence type="predicted"/>
<feature type="domain" description="Thioester reductase (TE)" evidence="4">
    <location>
        <begin position="234"/>
        <end position="314"/>
    </location>
</feature>
<organism evidence="5 6">
    <name type="scientific">Paxillus rubicundulus Ve08.2h10</name>
    <dbReference type="NCBI Taxonomy" id="930991"/>
    <lineage>
        <taxon>Eukaryota</taxon>
        <taxon>Fungi</taxon>
        <taxon>Dikarya</taxon>
        <taxon>Basidiomycota</taxon>
        <taxon>Agaricomycotina</taxon>
        <taxon>Agaricomycetes</taxon>
        <taxon>Agaricomycetidae</taxon>
        <taxon>Boletales</taxon>
        <taxon>Paxilineae</taxon>
        <taxon>Paxillaceae</taxon>
        <taxon>Paxillus</taxon>
    </lineage>
</organism>
<dbReference type="Gene3D" id="3.40.50.720">
    <property type="entry name" value="NAD(P)-binding Rossmann-like Domain"/>
    <property type="match status" value="2"/>
</dbReference>
<keyword evidence="6" id="KW-1185">Reference proteome</keyword>
<protein>
    <recommendedName>
        <fullName evidence="4">Thioester reductase (TE) domain-containing protein</fullName>
    </recommendedName>
</protein>
<dbReference type="EMBL" id="KN826103">
    <property type="protein sequence ID" value="KIK80093.1"/>
    <property type="molecule type" value="Genomic_DNA"/>
</dbReference>
<evidence type="ECO:0000256" key="1">
    <source>
        <dbReference type="ARBA" id="ARBA00022450"/>
    </source>
</evidence>
<sequence length="610" mass="66680">MPDKKDIADGDWLWMRFADNVRWVSQGHDIMNARYRICGKWSSPSLASRSRGPVQHSPTSVGRTDDAITLTSGEKRAPALKEHIIGSSPLLDGVIMFGQERGQVGTLIEPKSDINPDTNISAQGSDSLSVTHLRNQLLNTIRGSQDANIRSAVSCIPLNIVFENPIIKDLAARVASLVSEGGESQTLDTKEQHIVAMNAMTEKYTIDLNGPENGAGIDDTMNGATHISRAVVLLTGSTGGLGSFLLSRLLENSSVERVYALNRPSSSTPIAERQRSAFLDRGLPVDLLNSCKLVYVEADTLQDQRGLSSALYDEELYQRSLSAVPLGSPEGAVPWKYSSTRLLLLELGMGRLNMFQNGGFHATSLRIGQIAGGPNGSWATADWVPILFKCRIALGALPNAYGFVSWLRLEEVAASALYVAFATATLPALNVVNPRGHIMLVLSEDLLTIPFKDWFARLRKKVECESLEDLVDIWMPDVVFCQPEIKLPASFHSISHTDEGARTHATAKMVAHGINIGSPRDIYDLWCSFFAAIPGTSRNFEMFSGAVRASGTCRQKIDEGAFLPQRSGHPTNKQPVGLDGRRGRSLTQTGYCLHSKYGVKYARRPYIITI</sequence>
<name>A0A0D0CX10_9AGAM</name>
<dbReference type="InterPro" id="IPR051414">
    <property type="entry name" value="Adenylate-forming_Reductase"/>
</dbReference>
<evidence type="ECO:0000313" key="5">
    <source>
        <dbReference type="EMBL" id="KIK80093.1"/>
    </source>
</evidence>
<keyword evidence="2" id="KW-0597">Phosphoprotein</keyword>
<dbReference type="PANTHER" id="PTHR43439:SF2">
    <property type="entry name" value="ENZYME, PUTATIVE (JCVI)-RELATED"/>
    <property type="match status" value="1"/>
</dbReference>
<feature type="region of interest" description="Disordered" evidence="3">
    <location>
        <begin position="562"/>
        <end position="582"/>
    </location>
</feature>
<dbReference type="Pfam" id="PF07993">
    <property type="entry name" value="NAD_binding_4"/>
    <property type="match status" value="1"/>
</dbReference>
<dbReference type="Proteomes" id="UP000054538">
    <property type="component" value="Unassembled WGS sequence"/>
</dbReference>
<accession>A0A0D0CX10</accession>
<dbReference type="InParanoid" id="A0A0D0CX10"/>
<dbReference type="InterPro" id="IPR036291">
    <property type="entry name" value="NAD(P)-bd_dom_sf"/>
</dbReference>
<dbReference type="PANTHER" id="PTHR43439">
    <property type="entry name" value="PHENYLACETATE-COENZYME A LIGASE"/>
    <property type="match status" value="1"/>
</dbReference>
<gene>
    <name evidence="5" type="ORF">PAXRUDRAFT_28248</name>
</gene>
<dbReference type="AlphaFoldDB" id="A0A0D0CX10"/>
<dbReference type="HOGENOM" id="CLU_447656_0_0_1"/>
<evidence type="ECO:0000256" key="2">
    <source>
        <dbReference type="ARBA" id="ARBA00022553"/>
    </source>
</evidence>
<dbReference type="InterPro" id="IPR013120">
    <property type="entry name" value="FAR_NAD-bd"/>
</dbReference>
<keyword evidence="1" id="KW-0596">Phosphopantetheine</keyword>
<evidence type="ECO:0000259" key="4">
    <source>
        <dbReference type="Pfam" id="PF07993"/>
    </source>
</evidence>
<dbReference type="OrthoDB" id="429813at2759"/>
<feature type="region of interest" description="Disordered" evidence="3">
    <location>
        <begin position="44"/>
        <end position="65"/>
    </location>
</feature>